<evidence type="ECO:0000259" key="5">
    <source>
        <dbReference type="PROSITE" id="PS50600"/>
    </source>
</evidence>
<proteinExistence type="inferred from homology"/>
<dbReference type="SUPFAM" id="SSF54001">
    <property type="entry name" value="Cysteine proteinases"/>
    <property type="match status" value="1"/>
</dbReference>
<reference evidence="6 7" key="1">
    <citation type="journal article" date="2019" name="Sci. Rep.">
        <title>A high-quality genome of Eragrostis curvula grass provides insights into Poaceae evolution and supports new strategies to enhance forage quality.</title>
        <authorList>
            <person name="Carballo J."/>
            <person name="Santos B.A.C.M."/>
            <person name="Zappacosta D."/>
            <person name="Garbus I."/>
            <person name="Selva J.P."/>
            <person name="Gallo C.A."/>
            <person name="Diaz A."/>
            <person name="Albertini E."/>
            <person name="Caccamo M."/>
            <person name="Echenique V."/>
        </authorList>
    </citation>
    <scope>NUCLEOTIDE SEQUENCE [LARGE SCALE GENOMIC DNA]</scope>
    <source>
        <strain evidence="7">cv. Victoria</strain>
        <tissue evidence="6">Leaf</tissue>
    </source>
</reference>
<feature type="compositionally biased region" description="Basic and acidic residues" evidence="4">
    <location>
        <begin position="1042"/>
        <end position="1056"/>
    </location>
</feature>
<evidence type="ECO:0000256" key="1">
    <source>
        <dbReference type="ARBA" id="ARBA00005234"/>
    </source>
</evidence>
<dbReference type="Pfam" id="PF02902">
    <property type="entry name" value="Peptidase_C48"/>
    <property type="match status" value="1"/>
</dbReference>
<keyword evidence="2" id="KW-0645">Protease</keyword>
<accession>A0A5J9SUY0</accession>
<feature type="compositionally biased region" description="Polar residues" evidence="4">
    <location>
        <begin position="10"/>
        <end position="30"/>
    </location>
</feature>
<feature type="domain" description="Ubiquitin-like protease family profile" evidence="5">
    <location>
        <begin position="1300"/>
        <end position="1482"/>
    </location>
</feature>
<protein>
    <recommendedName>
        <fullName evidence="5">Ubiquitin-like protease family profile domain-containing protein</fullName>
    </recommendedName>
</protein>
<feature type="region of interest" description="Disordered" evidence="4">
    <location>
        <begin position="72"/>
        <end position="136"/>
    </location>
</feature>
<evidence type="ECO:0000313" key="6">
    <source>
        <dbReference type="EMBL" id="TVU02800.1"/>
    </source>
</evidence>
<dbReference type="OrthoDB" id="673631at2759"/>
<feature type="compositionally biased region" description="Basic residues" evidence="4">
    <location>
        <begin position="72"/>
        <end position="82"/>
    </location>
</feature>
<keyword evidence="3" id="KW-0378">Hydrolase</keyword>
<sequence length="1482" mass="165087">MRRPPRTHPSAHSTQPDQLPGPTSQPTFSSLRPRCDISWAELQHSGKDITRVTQIKKKTRTISFLLASVARSRRRGKVRLPRRAPPPPRREGAADAVSLPGTRAPSPSPQTPSPSPRARLSSPRSLSPPHPIGAPCLRSSSSAAAIPYLQTRHLPASFLVSPAGIASPARFPRARHRRPSPPFPASCRVVRAPPLTADRRCRRLRRATVRPAPPHAQILLLPKPKVRMFRYFSFLTVQVGDSCLFLLMCEESNRYDRGLVDFSKRMMLNIFTTMVNDENATHRGPSSNTRNGGRVPAVRFADSVLGGSFSPHHSRGQAQPRKAMRKVLASKQVAAHNDDDDDFVAPKRRPVAEDGGDAQERPRVQKRRAVAEDGGDAQERPRVQKRRPVAEDGGDPQERSRAPLQGHGGTGRPQADKIKQPQANCARCSPSLFHKFMDMGLTDDLRKRIEDMGFKGLVNLAPTSLDSRDFLCWLMDIFNPETMTLDIGGGKQLPVTKHAMSCVTGLPNTGKDPPDASNSNAKSARTAVGTRLFPETDGEKPPTHDKYNSIHIATVLKKYHQDKEGNIDDDLCLRLFFMVANLTILTPNTDSYIRIADAWWCEDLETIRNIDWVKVVVDNLRDAGRKWKASKIDKPSVHGCVIFLIIYYLDSLSAGELNKLDPLVTPRCTLYTNDLIKSLEHADARRDGCGRTRYGNLPLKSIIGTCYEELPPPPPPAPVPAPAPPPVAPVPASVPPQAALQADNASSIHHGHVFPSFEATCGCLIADLVSHDKRTAFDLVLKKFDDDTTRASEIISNAHNEANEVMRNARIEAFSGIRQLLEEARIEKANVLRKESAISGGMSSGVATNDGARDGSGPRPLGDGDNNQDFHEASTPPRDSVPVDNNPNASVPPEDTTSLGAAHVDQAPRVLYQDVRSVDDICNMVNDTYIDKPNGVQDFDHNVDQYLSNECSDVNLAANPTNVVAVQFLRNTYKRRKTTLTHDVNKKADPAAEQKKIEEVAAAAAQKENEKVAAAAVQKENEKAAAAQKDNEEAAAAAAAQKENEKAAAEEKDNEKAAAAAAQKENEKVDAAQKENEKATAAQKKNEKAAALTKKKKEAVVTLPKKKTAAAKKKEEAASRKEEEEKRIKEASDSQNEYMMDWAIGISASNERWRQTQAHEEYARALECNRTHTSEQNNTHNLDQAESIETSVHTEDYSSWDDEEFTNDEDSYLELTPAVTLSEELASQVSQSSVSFKKAMFTMLGDRLCKVPKDFQLKSPFECKGQRPIVQLGKALALMRNIAKDPDLQNQRLIHYGFMVQLDGQKITEIFHDGKCLGTSLFDYLVCCLRYDDIVHKIDSAGYRIFISPDFFWHLNMDNNYKDKEPEPEYARRVLEDDLQNYDITKAKLIWIPIFHEKHWVLYCINIPQKRIDILDSNDWKSKGINQDKWHEPLKAKIPLMYEVFCKATDWNKMKMPDFSRYKAPYRSCVKQQKEDDSAIFS</sequence>
<evidence type="ECO:0000256" key="4">
    <source>
        <dbReference type="SAM" id="MobiDB-lite"/>
    </source>
</evidence>
<feature type="region of interest" description="Disordered" evidence="4">
    <location>
        <begin position="1"/>
        <end position="32"/>
    </location>
</feature>
<name>A0A5J9SUY0_9POAL</name>
<gene>
    <name evidence="6" type="ORF">EJB05_51683</name>
</gene>
<feature type="compositionally biased region" description="Low complexity" evidence="4">
    <location>
        <begin position="1023"/>
        <end position="1041"/>
    </location>
</feature>
<feature type="compositionally biased region" description="Polar residues" evidence="4">
    <location>
        <begin position="883"/>
        <end position="899"/>
    </location>
</feature>
<organism evidence="6 7">
    <name type="scientific">Eragrostis curvula</name>
    <name type="common">weeping love grass</name>
    <dbReference type="NCBI Taxonomy" id="38414"/>
    <lineage>
        <taxon>Eukaryota</taxon>
        <taxon>Viridiplantae</taxon>
        <taxon>Streptophyta</taxon>
        <taxon>Embryophyta</taxon>
        <taxon>Tracheophyta</taxon>
        <taxon>Spermatophyta</taxon>
        <taxon>Magnoliopsida</taxon>
        <taxon>Liliopsida</taxon>
        <taxon>Poales</taxon>
        <taxon>Poaceae</taxon>
        <taxon>PACMAD clade</taxon>
        <taxon>Chloridoideae</taxon>
        <taxon>Eragrostideae</taxon>
        <taxon>Eragrostidinae</taxon>
        <taxon>Eragrostis</taxon>
    </lineage>
</organism>
<feature type="compositionally biased region" description="Low complexity" evidence="4">
    <location>
        <begin position="116"/>
        <end position="125"/>
    </location>
</feature>
<keyword evidence="7" id="KW-1185">Reference proteome</keyword>
<dbReference type="PROSITE" id="PS50600">
    <property type="entry name" value="ULP_PROTEASE"/>
    <property type="match status" value="1"/>
</dbReference>
<evidence type="ECO:0000256" key="3">
    <source>
        <dbReference type="ARBA" id="ARBA00022801"/>
    </source>
</evidence>
<comment type="similarity">
    <text evidence="1">Belongs to the peptidase C48 family.</text>
</comment>
<feature type="region of interest" description="Disordered" evidence="4">
    <location>
        <begin position="1023"/>
        <end position="1133"/>
    </location>
</feature>
<feature type="region of interest" description="Disordered" evidence="4">
    <location>
        <begin position="840"/>
        <end position="902"/>
    </location>
</feature>
<evidence type="ECO:0000256" key="2">
    <source>
        <dbReference type="ARBA" id="ARBA00022670"/>
    </source>
</evidence>
<feature type="region of interest" description="Disordered" evidence="4">
    <location>
        <begin position="304"/>
        <end position="423"/>
    </location>
</feature>
<dbReference type="GO" id="GO:0008234">
    <property type="term" value="F:cysteine-type peptidase activity"/>
    <property type="evidence" value="ECO:0007669"/>
    <property type="project" value="InterPro"/>
</dbReference>
<dbReference type="EMBL" id="RWGY01000273">
    <property type="protein sequence ID" value="TVU02800.1"/>
    <property type="molecule type" value="Genomic_DNA"/>
</dbReference>
<dbReference type="Proteomes" id="UP000324897">
    <property type="component" value="Unassembled WGS sequence"/>
</dbReference>
<dbReference type="InterPro" id="IPR038765">
    <property type="entry name" value="Papain-like_cys_pep_sf"/>
</dbReference>
<feature type="compositionally biased region" description="Basic and acidic residues" evidence="4">
    <location>
        <begin position="1064"/>
        <end position="1088"/>
    </location>
</feature>
<dbReference type="InterPro" id="IPR003653">
    <property type="entry name" value="Peptidase_C48_C"/>
</dbReference>
<dbReference type="Gramene" id="TVU02800">
    <property type="protein sequence ID" value="TVU02800"/>
    <property type="gene ID" value="EJB05_51683"/>
</dbReference>
<dbReference type="PANTHER" id="PTHR34835:SF71">
    <property type="entry name" value="UBIQUITIN-LIKE PROTEASE FAMILY PROFILE DOMAIN-CONTAINING PROTEIN"/>
    <property type="match status" value="1"/>
</dbReference>
<dbReference type="PANTHER" id="PTHR34835">
    <property type="entry name" value="OS07G0283600 PROTEIN-RELATED"/>
    <property type="match status" value="1"/>
</dbReference>
<feature type="non-terminal residue" evidence="6">
    <location>
        <position position="1"/>
    </location>
</feature>
<feature type="compositionally biased region" description="Basic and acidic residues" evidence="4">
    <location>
        <begin position="1112"/>
        <end position="1132"/>
    </location>
</feature>
<feature type="compositionally biased region" description="Pro residues" evidence="4">
    <location>
        <begin position="106"/>
        <end position="115"/>
    </location>
</feature>
<comment type="caution">
    <text evidence="6">The sequence shown here is derived from an EMBL/GenBank/DDBJ whole genome shotgun (WGS) entry which is preliminary data.</text>
</comment>
<dbReference type="GO" id="GO:0006508">
    <property type="term" value="P:proteolysis"/>
    <property type="evidence" value="ECO:0007669"/>
    <property type="project" value="UniProtKB-KW"/>
</dbReference>
<evidence type="ECO:0000313" key="7">
    <source>
        <dbReference type="Proteomes" id="UP000324897"/>
    </source>
</evidence>
<dbReference type="Gene3D" id="3.40.395.10">
    <property type="entry name" value="Adenoviral Proteinase, Chain A"/>
    <property type="match status" value="1"/>
</dbReference>